<keyword evidence="2" id="KW-0472">Membrane</keyword>
<accession>A0A7S0SW93</accession>
<reference evidence="3" key="1">
    <citation type="submission" date="2021-01" db="EMBL/GenBank/DDBJ databases">
        <authorList>
            <person name="Corre E."/>
            <person name="Pelletier E."/>
            <person name="Niang G."/>
            <person name="Scheremetjew M."/>
            <person name="Finn R."/>
            <person name="Kale V."/>
            <person name="Holt S."/>
            <person name="Cochrane G."/>
            <person name="Meng A."/>
            <person name="Brown T."/>
            <person name="Cohen L."/>
        </authorList>
    </citation>
    <scope>NUCLEOTIDE SEQUENCE</scope>
    <source>
        <strain evidence="3">UTEXLB2642</strain>
    </source>
</reference>
<dbReference type="EMBL" id="HBFD01004420">
    <property type="protein sequence ID" value="CAD8718532.1"/>
    <property type="molecule type" value="Transcribed_RNA"/>
</dbReference>
<evidence type="ECO:0000256" key="1">
    <source>
        <dbReference type="SAM" id="MobiDB-lite"/>
    </source>
</evidence>
<protein>
    <submittedName>
        <fullName evidence="3">Uncharacterized protein</fullName>
    </submittedName>
</protein>
<dbReference type="AlphaFoldDB" id="A0A7S0SW93"/>
<keyword evidence="2" id="KW-1133">Transmembrane helix</keyword>
<evidence type="ECO:0000256" key="2">
    <source>
        <dbReference type="SAM" id="Phobius"/>
    </source>
</evidence>
<keyword evidence="2" id="KW-0812">Transmembrane</keyword>
<organism evidence="3">
    <name type="scientific">Chromulina nebulosa</name>
    <dbReference type="NCBI Taxonomy" id="96789"/>
    <lineage>
        <taxon>Eukaryota</taxon>
        <taxon>Sar</taxon>
        <taxon>Stramenopiles</taxon>
        <taxon>Ochrophyta</taxon>
        <taxon>Chrysophyceae</taxon>
        <taxon>Chromulinales</taxon>
        <taxon>Chromulinaceae</taxon>
        <taxon>Chromulina</taxon>
    </lineage>
</organism>
<feature type="transmembrane region" description="Helical" evidence="2">
    <location>
        <begin position="24"/>
        <end position="43"/>
    </location>
</feature>
<gene>
    <name evidence="3" type="ORF">CNEB1095_LOCUS2874</name>
</gene>
<proteinExistence type="predicted"/>
<feature type="region of interest" description="Disordered" evidence="1">
    <location>
        <begin position="72"/>
        <end position="241"/>
    </location>
</feature>
<sequence length="463" mass="51227">MSSNYNYQDLESATENFAIRRNRYISVLTAVICLTIISFLVVINNKSTETSFDITNKYKEANLIEETVVPLTAKPTRKPTEPPTTEPTLKPTSRPTTYPTASPTKKPTTLPTYKPTTIPTLSPTNTPTIYVSPPPTPNPTRNPTPFPINPTNFPTKAPRNHPTHTPTKNPRPNPTQQPTKTPHGVPSKKPTDWSNSYHPTLTPVFVPTTPPTKAPVYERTNKPTKTPRFPPTHAPQPTRTPTTYSCVESFTNDFNKDILNFYVENPTGTASYTTVHGTYNTGAGFNFPVWCMDYFTPISANYVYNETTVLTWTDVTSNPALAPTIISALNLNQIAWIVNQHFLGTTAVGPQTLDSFTYTGCSSITVSDIQAAFWYLINYGQCTITDTEIHCEESLYITEHSQCNIAYIVNSALAAVPIGSTYVVPDSCDASQIYVPVIILSEGNQPLLVATPISNWKYQCECP</sequence>
<name>A0A7S0SW93_9STRA</name>
<feature type="compositionally biased region" description="Pro residues" evidence="1">
    <location>
        <begin position="132"/>
        <end position="148"/>
    </location>
</feature>
<evidence type="ECO:0000313" key="3">
    <source>
        <dbReference type="EMBL" id="CAD8718532.1"/>
    </source>
</evidence>
<feature type="compositionally biased region" description="Low complexity" evidence="1">
    <location>
        <begin position="86"/>
        <end position="131"/>
    </location>
</feature>